<evidence type="ECO:0000313" key="1">
    <source>
        <dbReference type="EMBL" id="KRV49835.1"/>
    </source>
</evidence>
<dbReference type="InterPro" id="IPR006175">
    <property type="entry name" value="YjgF/YER057c/UK114"/>
</dbReference>
<dbReference type="Gene3D" id="3.30.1330.40">
    <property type="entry name" value="RutC-like"/>
    <property type="match status" value="1"/>
</dbReference>
<reference evidence="1 2" key="1">
    <citation type="submission" date="2015-10" db="EMBL/GenBank/DDBJ databases">
        <title>Draft genome sequence of pyrrolomycin-producing Streptomyces vitaminophilus.</title>
        <authorList>
            <person name="Graham D.E."/>
            <person name="Mahan K.M."/>
            <person name="Klingeman D.M."/>
            <person name="Hettich R.L."/>
            <person name="Parry R.J."/>
        </authorList>
    </citation>
    <scope>NUCLEOTIDE SEQUENCE [LARGE SCALE GENOMIC DNA]</scope>
    <source>
        <strain evidence="1 2">ATCC 31673</strain>
    </source>
</reference>
<dbReference type="InterPro" id="IPR013813">
    <property type="entry name" value="Endoribo_LPSP/chorism_mut-like"/>
</dbReference>
<dbReference type="SUPFAM" id="SSF55298">
    <property type="entry name" value="YjgF-like"/>
    <property type="match status" value="1"/>
</dbReference>
<dbReference type="eggNOG" id="COG0251">
    <property type="taxonomic scope" value="Bacteria"/>
</dbReference>
<dbReference type="RefSeq" id="WP_018386749.1">
    <property type="nucleotide sequence ID" value="NZ_LLZU01000010.1"/>
</dbReference>
<protein>
    <submittedName>
        <fullName evidence="1">Uncharacterized protein</fullName>
    </submittedName>
</protein>
<dbReference type="CDD" id="cd02199">
    <property type="entry name" value="YjgF_YER057c_UK114_like_1"/>
    <property type="match status" value="1"/>
</dbReference>
<dbReference type="InterPro" id="IPR035959">
    <property type="entry name" value="RutC-like_sf"/>
</dbReference>
<dbReference type="Pfam" id="PF01042">
    <property type="entry name" value="Ribonuc_L-PSP"/>
    <property type="match status" value="1"/>
</dbReference>
<dbReference type="PANTHER" id="PTHR43760:SF1">
    <property type="entry name" value="ENDORIBONUCLEASE L-PSP_CHORISMATE MUTASE-LIKE DOMAIN-CONTAINING PROTEIN"/>
    <property type="match status" value="1"/>
</dbReference>
<dbReference type="OrthoDB" id="9806229at2"/>
<dbReference type="Proteomes" id="UP000050867">
    <property type="component" value="Unassembled WGS sequence"/>
</dbReference>
<dbReference type="PANTHER" id="PTHR43760">
    <property type="entry name" value="ENDORIBONUCLEASE-RELATED"/>
    <property type="match status" value="1"/>
</dbReference>
<sequence>MSAATPTPDAPVPQGDYQAARVVGGLVFTAGMTPRADGGLPVVGVLGADLTALQAVPLAALAAARAVEAGRRAAEAAGLRLTSGISMTVYLAATPGFTEHSRVADGASSRLRALLPGPAPVRAAVGVASLPSGAPVEVTLVLATEPALSRQP</sequence>
<accession>A0A0T6LUQ7</accession>
<comment type="caution">
    <text evidence="1">The sequence shown here is derived from an EMBL/GenBank/DDBJ whole genome shotgun (WGS) entry which is preliminary data.</text>
</comment>
<gene>
    <name evidence="1" type="ORF">AQ490_19310</name>
</gene>
<organism evidence="1 2">
    <name type="scientific">Wenjunlia vitaminophila</name>
    <name type="common">Streptomyces vitaminophilus</name>
    <dbReference type="NCBI Taxonomy" id="76728"/>
    <lineage>
        <taxon>Bacteria</taxon>
        <taxon>Bacillati</taxon>
        <taxon>Actinomycetota</taxon>
        <taxon>Actinomycetes</taxon>
        <taxon>Kitasatosporales</taxon>
        <taxon>Streptomycetaceae</taxon>
        <taxon>Wenjunlia</taxon>
    </lineage>
</organism>
<dbReference type="EMBL" id="LLZU01000010">
    <property type="protein sequence ID" value="KRV49835.1"/>
    <property type="molecule type" value="Genomic_DNA"/>
</dbReference>
<keyword evidence="2" id="KW-1185">Reference proteome</keyword>
<dbReference type="STRING" id="76728.AQ490_19310"/>
<proteinExistence type="predicted"/>
<name>A0A0T6LUQ7_WENVI</name>
<dbReference type="AlphaFoldDB" id="A0A0T6LUQ7"/>
<evidence type="ECO:0000313" key="2">
    <source>
        <dbReference type="Proteomes" id="UP000050867"/>
    </source>
</evidence>